<dbReference type="OrthoDB" id="10027013at2759"/>
<dbReference type="AlphaFoldDB" id="M2MNV9"/>
<gene>
    <name evidence="5" type="ORF">BAUCODRAFT_228911</name>
</gene>
<evidence type="ECO:0000256" key="1">
    <source>
        <dbReference type="ARBA" id="ARBA00008361"/>
    </source>
</evidence>
<dbReference type="Gene3D" id="3.40.50.150">
    <property type="entry name" value="Vaccinia Virus protein VP39"/>
    <property type="match status" value="1"/>
</dbReference>
<dbReference type="OMA" id="RTWSAYH"/>
<organism evidence="5 6">
    <name type="scientific">Baudoinia panamericana (strain UAMH 10762)</name>
    <name type="common">Angels' share fungus</name>
    <name type="synonym">Baudoinia compniacensis (strain UAMH 10762)</name>
    <dbReference type="NCBI Taxonomy" id="717646"/>
    <lineage>
        <taxon>Eukaryota</taxon>
        <taxon>Fungi</taxon>
        <taxon>Dikarya</taxon>
        <taxon>Ascomycota</taxon>
        <taxon>Pezizomycotina</taxon>
        <taxon>Dothideomycetes</taxon>
        <taxon>Dothideomycetidae</taxon>
        <taxon>Mycosphaerellales</taxon>
        <taxon>Teratosphaeriaceae</taxon>
        <taxon>Baudoinia</taxon>
    </lineage>
</organism>
<reference evidence="5 6" key="1">
    <citation type="journal article" date="2012" name="PLoS Pathog.">
        <title>Diverse lifestyles and strategies of plant pathogenesis encoded in the genomes of eighteen Dothideomycetes fungi.</title>
        <authorList>
            <person name="Ohm R.A."/>
            <person name="Feau N."/>
            <person name="Henrissat B."/>
            <person name="Schoch C.L."/>
            <person name="Horwitz B.A."/>
            <person name="Barry K.W."/>
            <person name="Condon B.J."/>
            <person name="Copeland A.C."/>
            <person name="Dhillon B."/>
            <person name="Glaser F."/>
            <person name="Hesse C.N."/>
            <person name="Kosti I."/>
            <person name="LaButti K."/>
            <person name="Lindquist E.A."/>
            <person name="Lucas S."/>
            <person name="Salamov A.A."/>
            <person name="Bradshaw R.E."/>
            <person name="Ciuffetti L."/>
            <person name="Hamelin R.C."/>
            <person name="Kema G.H.J."/>
            <person name="Lawrence C."/>
            <person name="Scott J.A."/>
            <person name="Spatafora J.W."/>
            <person name="Turgeon B.G."/>
            <person name="de Wit P.J.G.M."/>
            <person name="Zhong S."/>
            <person name="Goodwin S.B."/>
            <person name="Grigoriev I.V."/>
        </authorList>
    </citation>
    <scope>NUCLEOTIDE SEQUENCE [LARGE SCALE GENOMIC DNA]</scope>
    <source>
        <strain evidence="5 6">UAMH 10762</strain>
    </source>
</reference>
<keyword evidence="2" id="KW-0489">Methyltransferase</keyword>
<dbReference type="HOGENOM" id="CLU_049344_1_2_1"/>
<evidence type="ECO:0000259" key="4">
    <source>
        <dbReference type="Pfam" id="PF08241"/>
    </source>
</evidence>
<protein>
    <recommendedName>
        <fullName evidence="4">Methyltransferase type 11 domain-containing protein</fullName>
    </recommendedName>
</protein>
<keyword evidence="6" id="KW-1185">Reference proteome</keyword>
<dbReference type="InterPro" id="IPR013216">
    <property type="entry name" value="Methyltransf_11"/>
</dbReference>
<dbReference type="EMBL" id="KB445560">
    <property type="protein sequence ID" value="EMC93133.1"/>
    <property type="molecule type" value="Genomic_DNA"/>
</dbReference>
<dbReference type="GO" id="GO:0032259">
    <property type="term" value="P:methylation"/>
    <property type="evidence" value="ECO:0007669"/>
    <property type="project" value="UniProtKB-KW"/>
</dbReference>
<dbReference type="PANTHER" id="PTHR44942">
    <property type="entry name" value="METHYLTRANSF_11 DOMAIN-CONTAINING PROTEIN"/>
    <property type="match status" value="1"/>
</dbReference>
<evidence type="ECO:0000256" key="3">
    <source>
        <dbReference type="ARBA" id="ARBA00022679"/>
    </source>
</evidence>
<dbReference type="PANTHER" id="PTHR44942:SF4">
    <property type="entry name" value="METHYLTRANSFERASE TYPE 11 DOMAIN-CONTAINING PROTEIN"/>
    <property type="match status" value="1"/>
</dbReference>
<dbReference type="RefSeq" id="XP_007679429.1">
    <property type="nucleotide sequence ID" value="XM_007681239.1"/>
</dbReference>
<name>M2MNV9_BAUPA</name>
<dbReference type="eggNOG" id="KOG3010">
    <property type="taxonomic scope" value="Eukaryota"/>
</dbReference>
<dbReference type="CDD" id="cd02440">
    <property type="entry name" value="AdoMet_MTases"/>
    <property type="match status" value="1"/>
</dbReference>
<sequence length="306" mass="34652">MSCTQGATECAHAVRHSKSTFSAASYATFRPSYPSALYNVVLAYHYEPKRLCVDLGCGTGIVTREMSKHFDSVIGIDPSAGMIRQARQSIEGHSQFGHVSFREGPAESIPSIEAGEVDLVTVGQAAHWFDQTKFWPEMQRLLRPKGTVACWGYKDHVFVDFPEATRIMQAYAYDKHPDKLGSYWPMPGRSYVQNKLRVLQPPATHWEEPERIEYEPATKGQHSGEGTLFMERSLTVAETKEYVRTWSSFHGWQEAHPEQKARSKGGDGDVMDEMFDKIAETDHWFKDETNAVNIEWGSALVLTRLR</sequence>
<dbReference type="GO" id="GO:0008757">
    <property type="term" value="F:S-adenosylmethionine-dependent methyltransferase activity"/>
    <property type="evidence" value="ECO:0007669"/>
    <property type="project" value="InterPro"/>
</dbReference>
<keyword evidence="3" id="KW-0808">Transferase</keyword>
<dbReference type="InterPro" id="IPR051052">
    <property type="entry name" value="Diverse_substrate_MTase"/>
</dbReference>
<dbReference type="InterPro" id="IPR029063">
    <property type="entry name" value="SAM-dependent_MTases_sf"/>
</dbReference>
<proteinExistence type="inferred from homology"/>
<evidence type="ECO:0000313" key="5">
    <source>
        <dbReference type="EMBL" id="EMC93133.1"/>
    </source>
</evidence>
<dbReference type="KEGG" id="bcom:BAUCODRAFT_228911"/>
<dbReference type="SUPFAM" id="SSF53335">
    <property type="entry name" value="S-adenosyl-L-methionine-dependent methyltransferases"/>
    <property type="match status" value="1"/>
</dbReference>
<evidence type="ECO:0000313" key="6">
    <source>
        <dbReference type="Proteomes" id="UP000011761"/>
    </source>
</evidence>
<dbReference type="GeneID" id="19109946"/>
<dbReference type="Proteomes" id="UP000011761">
    <property type="component" value="Unassembled WGS sequence"/>
</dbReference>
<dbReference type="Pfam" id="PF08241">
    <property type="entry name" value="Methyltransf_11"/>
    <property type="match status" value="1"/>
</dbReference>
<accession>M2MNV9</accession>
<evidence type="ECO:0000256" key="2">
    <source>
        <dbReference type="ARBA" id="ARBA00022603"/>
    </source>
</evidence>
<feature type="domain" description="Methyltransferase type 11" evidence="4">
    <location>
        <begin position="53"/>
        <end position="150"/>
    </location>
</feature>
<comment type="similarity">
    <text evidence="1">Belongs to the methyltransferase superfamily.</text>
</comment>